<comment type="cofactor">
    <cofactor evidence="1">
        <name>FAD</name>
        <dbReference type="ChEBI" id="CHEBI:57692"/>
    </cofactor>
</comment>
<evidence type="ECO:0000259" key="6">
    <source>
        <dbReference type="Pfam" id="PF00441"/>
    </source>
</evidence>
<dbReference type="EMBL" id="UINC01007088">
    <property type="protein sequence ID" value="SVA31344.1"/>
    <property type="molecule type" value="Genomic_DNA"/>
</dbReference>
<dbReference type="InterPro" id="IPR052161">
    <property type="entry name" value="Mycobact_Acyl-CoA_DH"/>
</dbReference>
<feature type="domain" description="Acyl-CoA oxidase/dehydrogenase middle" evidence="7">
    <location>
        <begin position="102"/>
        <end position="187"/>
    </location>
</feature>
<dbReference type="Gene3D" id="1.20.140.10">
    <property type="entry name" value="Butyryl-CoA Dehydrogenase, subunit A, domain 3"/>
    <property type="match status" value="1"/>
</dbReference>
<dbReference type="Gene3D" id="1.10.540.10">
    <property type="entry name" value="Acyl-CoA dehydrogenase/oxidase, N-terminal domain"/>
    <property type="match status" value="1"/>
</dbReference>
<evidence type="ECO:0000256" key="2">
    <source>
        <dbReference type="ARBA" id="ARBA00009347"/>
    </source>
</evidence>
<gene>
    <name evidence="9" type="ORF">METZ01_LOCUS84198</name>
</gene>
<dbReference type="InterPro" id="IPR009100">
    <property type="entry name" value="AcylCoA_DH/oxidase_NM_dom_sf"/>
</dbReference>
<evidence type="ECO:0000259" key="7">
    <source>
        <dbReference type="Pfam" id="PF02770"/>
    </source>
</evidence>
<dbReference type="Pfam" id="PF00441">
    <property type="entry name" value="Acyl-CoA_dh_1"/>
    <property type="match status" value="1"/>
</dbReference>
<dbReference type="Gene3D" id="2.40.110.10">
    <property type="entry name" value="Butyryl-CoA Dehydrogenase, subunit A, domain 2"/>
    <property type="match status" value="1"/>
</dbReference>
<feature type="domain" description="Acyl-CoA dehydrogenase/oxidase C-terminal" evidence="6">
    <location>
        <begin position="206"/>
        <end position="360"/>
    </location>
</feature>
<dbReference type="Pfam" id="PF02770">
    <property type="entry name" value="Acyl-CoA_dh_M"/>
    <property type="match status" value="1"/>
</dbReference>
<dbReference type="Pfam" id="PF02771">
    <property type="entry name" value="Acyl-CoA_dh_N"/>
    <property type="match status" value="1"/>
</dbReference>
<evidence type="ECO:0000256" key="5">
    <source>
        <dbReference type="ARBA" id="ARBA00023002"/>
    </source>
</evidence>
<accession>A0A381UTS0</accession>
<evidence type="ECO:0000256" key="4">
    <source>
        <dbReference type="ARBA" id="ARBA00022827"/>
    </source>
</evidence>
<dbReference type="InterPro" id="IPR036250">
    <property type="entry name" value="AcylCo_DH-like_C"/>
</dbReference>
<dbReference type="InterPro" id="IPR009075">
    <property type="entry name" value="AcylCo_DH/oxidase_C"/>
</dbReference>
<dbReference type="InterPro" id="IPR037069">
    <property type="entry name" value="AcylCoA_DH/ox_N_sf"/>
</dbReference>
<keyword evidence="4" id="KW-0274">FAD</keyword>
<dbReference type="GO" id="GO:0016627">
    <property type="term" value="F:oxidoreductase activity, acting on the CH-CH group of donors"/>
    <property type="evidence" value="ECO:0007669"/>
    <property type="project" value="InterPro"/>
</dbReference>
<keyword evidence="5" id="KW-0560">Oxidoreductase</keyword>
<evidence type="ECO:0000313" key="9">
    <source>
        <dbReference type="EMBL" id="SVA31344.1"/>
    </source>
</evidence>
<dbReference type="SUPFAM" id="SSF47203">
    <property type="entry name" value="Acyl-CoA dehydrogenase C-terminal domain-like"/>
    <property type="match status" value="1"/>
</dbReference>
<sequence>MTDEVRGRVSSAEFAENLEYKALIRRIGQDGWLGVGWPVEHGGRGFTPIEQYIFFNESQAAGCPIPFLTTNTVGPTIRQFGTEEQKEFFLKRILAGEVHFSIGYSEPDAGTDLASLKTRAVRDGDHWVINGQKLYTSLAYNADYIWLAARTDPDAPGHKGISLFAVDTSDPGFTIQPFETFGQADTTATFYDDVRVPESMLVGELNGGWGLITNQLNHERVSLFAAGRMVRLLDRAVSWARETPLPGGGRVIDQEWVRVKLAECRALVRHLELLNWQVAHKNTHGRMSPADASAVKVHGSESMHRIYTQLTEVVGATGHLTEGSPGAVLANEVEAGYRSVWILTFGGGTNEIQRDIIGMSGLGLPREKRRR</sequence>
<dbReference type="GO" id="GO:0050660">
    <property type="term" value="F:flavin adenine dinucleotide binding"/>
    <property type="evidence" value="ECO:0007669"/>
    <property type="project" value="InterPro"/>
</dbReference>
<dbReference type="InterPro" id="IPR013786">
    <property type="entry name" value="AcylCoA_DH/ox_N"/>
</dbReference>
<organism evidence="9">
    <name type="scientific">marine metagenome</name>
    <dbReference type="NCBI Taxonomy" id="408172"/>
    <lineage>
        <taxon>unclassified sequences</taxon>
        <taxon>metagenomes</taxon>
        <taxon>ecological metagenomes</taxon>
    </lineage>
</organism>
<evidence type="ECO:0008006" key="10">
    <source>
        <dbReference type="Google" id="ProtNLM"/>
    </source>
</evidence>
<dbReference type="FunFam" id="2.40.110.10:FF:000002">
    <property type="entry name" value="Acyl-CoA dehydrogenase fadE12"/>
    <property type="match status" value="1"/>
</dbReference>
<dbReference type="InterPro" id="IPR006091">
    <property type="entry name" value="Acyl-CoA_Oxase/DH_mid-dom"/>
</dbReference>
<protein>
    <recommendedName>
        <fullName evidence="10">Acyl-CoA dehydrogenase</fullName>
    </recommendedName>
</protein>
<name>A0A381UTS0_9ZZZZ</name>
<evidence type="ECO:0000256" key="3">
    <source>
        <dbReference type="ARBA" id="ARBA00022630"/>
    </source>
</evidence>
<proteinExistence type="inferred from homology"/>
<evidence type="ECO:0000259" key="8">
    <source>
        <dbReference type="Pfam" id="PF02771"/>
    </source>
</evidence>
<dbReference type="GO" id="GO:0005886">
    <property type="term" value="C:plasma membrane"/>
    <property type="evidence" value="ECO:0007669"/>
    <property type="project" value="TreeGrafter"/>
</dbReference>
<evidence type="ECO:0000256" key="1">
    <source>
        <dbReference type="ARBA" id="ARBA00001974"/>
    </source>
</evidence>
<comment type="similarity">
    <text evidence="2">Belongs to the acyl-CoA dehydrogenase family.</text>
</comment>
<keyword evidence="3" id="KW-0285">Flavoprotein</keyword>
<reference evidence="9" key="1">
    <citation type="submission" date="2018-05" db="EMBL/GenBank/DDBJ databases">
        <authorList>
            <person name="Lanie J.A."/>
            <person name="Ng W.-L."/>
            <person name="Kazmierczak K.M."/>
            <person name="Andrzejewski T.M."/>
            <person name="Davidsen T.M."/>
            <person name="Wayne K.J."/>
            <person name="Tettelin H."/>
            <person name="Glass J.I."/>
            <person name="Rusch D."/>
            <person name="Podicherti R."/>
            <person name="Tsui H.-C.T."/>
            <person name="Winkler M.E."/>
        </authorList>
    </citation>
    <scope>NUCLEOTIDE SEQUENCE</scope>
</reference>
<dbReference type="AlphaFoldDB" id="A0A381UTS0"/>
<feature type="domain" description="Acyl-CoA dehydrogenase/oxidase N-terminal" evidence="8">
    <location>
        <begin position="7"/>
        <end position="97"/>
    </location>
</feature>
<dbReference type="PANTHER" id="PTHR43292:SF3">
    <property type="entry name" value="ACYL-COA DEHYDROGENASE FADE29"/>
    <property type="match status" value="1"/>
</dbReference>
<dbReference type="PANTHER" id="PTHR43292">
    <property type="entry name" value="ACYL-COA DEHYDROGENASE"/>
    <property type="match status" value="1"/>
</dbReference>
<dbReference type="SUPFAM" id="SSF56645">
    <property type="entry name" value="Acyl-CoA dehydrogenase NM domain-like"/>
    <property type="match status" value="1"/>
</dbReference>
<dbReference type="InterPro" id="IPR046373">
    <property type="entry name" value="Acyl-CoA_Oxase/DH_mid-dom_sf"/>
</dbReference>